<dbReference type="Proteomes" id="UP000294980">
    <property type="component" value="Unassembled WGS sequence"/>
</dbReference>
<feature type="transmembrane region" description="Helical" evidence="2">
    <location>
        <begin position="130"/>
        <end position="150"/>
    </location>
</feature>
<evidence type="ECO:0000256" key="1">
    <source>
        <dbReference type="ARBA" id="ARBA00022729"/>
    </source>
</evidence>
<dbReference type="CDD" id="cd08168">
    <property type="entry name" value="Cytochrom_C3"/>
    <property type="match status" value="1"/>
</dbReference>
<dbReference type="OrthoDB" id="9814800at2"/>
<keyword evidence="5" id="KW-1185">Reference proteome</keyword>
<dbReference type="Gene3D" id="3.90.10.10">
    <property type="entry name" value="Cytochrome C3"/>
    <property type="match status" value="3"/>
</dbReference>
<keyword evidence="2" id="KW-1133">Transmembrane helix</keyword>
<keyword evidence="2" id="KW-0472">Membrane</keyword>
<dbReference type="InterPro" id="IPR010177">
    <property type="entry name" value="Paired_CXXCH_1"/>
</dbReference>
<dbReference type="InterPro" id="IPR036280">
    <property type="entry name" value="Multihaem_cyt_sf"/>
</dbReference>
<name>A0A4R2KH66_9GAMM</name>
<dbReference type="InterPro" id="IPR051829">
    <property type="entry name" value="Multiheme_Cytochr_ET"/>
</dbReference>
<evidence type="ECO:0000313" key="5">
    <source>
        <dbReference type="Proteomes" id="UP000294980"/>
    </source>
</evidence>
<evidence type="ECO:0000313" key="4">
    <source>
        <dbReference type="EMBL" id="TCO71762.1"/>
    </source>
</evidence>
<dbReference type="AlphaFoldDB" id="A0A4R2KH66"/>
<dbReference type="Pfam" id="PF09699">
    <property type="entry name" value="Paired_CXXCH_1"/>
    <property type="match status" value="1"/>
</dbReference>
<comment type="caution">
    <text evidence="4">The sequence shown here is derived from an EMBL/GenBank/DDBJ whole genome shotgun (WGS) entry which is preliminary data.</text>
</comment>
<reference evidence="4 5" key="1">
    <citation type="submission" date="2019-03" db="EMBL/GenBank/DDBJ databases">
        <title>Genomic Encyclopedia of Type Strains, Phase IV (KMG-IV): sequencing the most valuable type-strain genomes for metagenomic binning, comparative biology and taxonomic classification.</title>
        <authorList>
            <person name="Goeker M."/>
        </authorList>
    </citation>
    <scope>NUCLEOTIDE SEQUENCE [LARGE SCALE GENOMIC DNA]</scope>
    <source>
        <strain evidence="4 5">DSM 23344</strain>
    </source>
</reference>
<dbReference type="PANTHER" id="PTHR35038">
    <property type="entry name" value="DISSIMILATORY SULFITE REDUCTASE SIRA"/>
    <property type="match status" value="1"/>
</dbReference>
<proteinExistence type="predicted"/>
<keyword evidence="1" id="KW-0732">Signal</keyword>
<keyword evidence="2" id="KW-0812">Transmembrane</keyword>
<dbReference type="EMBL" id="SLWX01000021">
    <property type="protein sequence ID" value="TCO71762.1"/>
    <property type="molecule type" value="Genomic_DNA"/>
</dbReference>
<evidence type="ECO:0000256" key="2">
    <source>
        <dbReference type="SAM" id="Phobius"/>
    </source>
</evidence>
<sequence length="562" mass="61882">MQLLLRRRSGDGQGETLDHELSGKTLRLGASARADFQLPGLQKEVRVSAGRNAILRLSCRTAALQRDGALVKTTTLAPGEAVDAGGYRFRAFAAPTGFDAGLEITGDANYISVLTAEVQRGIRPWSTRRFSWLAAGLILALFLILPFLAIDNPAVARFTSLPGIPDDRHWSSGELSSVHRAAGVAEDCSACHQKPFEMVRDGVCTDCHQRIREHADVHEFAGLDLPGERCAGCHREHNEPARLVRQDNPLCTDCHASPDAWRDVSDTELLAVHAFSADGHPEFRLSRWVPDGDGAAHGWRLQRTRAAPATLTDESQLKFNHEVHLDRDKVQTPNSREALACASCHVPKDSGEHFEPVRMDTHCRDCHSLNFDPFDPQVELPHGNTRAAFEALEAHFIREFTDPELRAERSVQKPRRLPGKRMGEASCEGSGLDCGLREAASEARYQFAETGCVTCHEVSDTGADTPIDRWFVHPVKLTVDWYSQSRFSHQSHLNLAGRSGDAICLDCHAADTSQKATDVLMPAKDNCLGCHDANRQSVAVDCVGCHQFHRPEGTPSVEVRDL</sequence>
<organism evidence="4 5">
    <name type="scientific">Chromatocurvus halotolerans</name>
    <dbReference type="NCBI Taxonomy" id="1132028"/>
    <lineage>
        <taxon>Bacteria</taxon>
        <taxon>Pseudomonadati</taxon>
        <taxon>Pseudomonadota</taxon>
        <taxon>Gammaproteobacteria</taxon>
        <taxon>Cellvibrionales</taxon>
        <taxon>Halieaceae</taxon>
        <taxon>Chromatocurvus</taxon>
    </lineage>
</organism>
<protein>
    <submittedName>
        <fullName evidence="4">Putative CXXCH cytochrome family protein</fullName>
    </submittedName>
</protein>
<dbReference type="RefSeq" id="WP_117319479.1">
    <property type="nucleotide sequence ID" value="NZ_QQSW01000028.1"/>
</dbReference>
<feature type="domain" description="Doubled CXXCH motif" evidence="3">
    <location>
        <begin position="229"/>
        <end position="257"/>
    </location>
</feature>
<evidence type="ECO:0000259" key="3">
    <source>
        <dbReference type="Pfam" id="PF09699"/>
    </source>
</evidence>
<gene>
    <name evidence="4" type="ORF">EV688_12113</name>
</gene>
<accession>A0A4R2KH66</accession>
<dbReference type="SUPFAM" id="SSF48695">
    <property type="entry name" value="Multiheme cytochromes"/>
    <property type="match status" value="2"/>
</dbReference>